<dbReference type="GO" id="GO:0005634">
    <property type="term" value="C:nucleus"/>
    <property type="evidence" value="ECO:0007669"/>
    <property type="project" value="UniProtKB-SubCell"/>
</dbReference>
<evidence type="ECO:0000259" key="9">
    <source>
        <dbReference type="PROSITE" id="PS50157"/>
    </source>
</evidence>
<keyword evidence="11" id="KW-1185">Reference proteome</keyword>
<organism evidence="10 11">
    <name type="scientific">Folsomia candida</name>
    <name type="common">Springtail</name>
    <dbReference type="NCBI Taxonomy" id="158441"/>
    <lineage>
        <taxon>Eukaryota</taxon>
        <taxon>Metazoa</taxon>
        <taxon>Ecdysozoa</taxon>
        <taxon>Arthropoda</taxon>
        <taxon>Hexapoda</taxon>
        <taxon>Collembola</taxon>
        <taxon>Entomobryomorpha</taxon>
        <taxon>Isotomoidea</taxon>
        <taxon>Isotomidae</taxon>
        <taxon>Proisotominae</taxon>
        <taxon>Folsomia</taxon>
    </lineage>
</organism>
<evidence type="ECO:0000256" key="4">
    <source>
        <dbReference type="ARBA" id="ARBA00022771"/>
    </source>
</evidence>
<dbReference type="PANTHER" id="PTHR24406">
    <property type="entry name" value="TRANSCRIPTIONAL REPRESSOR CTCFL-RELATED"/>
    <property type="match status" value="1"/>
</dbReference>
<keyword evidence="2" id="KW-0479">Metal-binding</keyword>
<evidence type="ECO:0000256" key="7">
    <source>
        <dbReference type="PROSITE-ProRule" id="PRU00042"/>
    </source>
</evidence>
<feature type="domain" description="C2H2-type" evidence="9">
    <location>
        <begin position="110"/>
        <end position="138"/>
    </location>
</feature>
<evidence type="ECO:0000256" key="6">
    <source>
        <dbReference type="ARBA" id="ARBA00023242"/>
    </source>
</evidence>
<dbReference type="InterPro" id="IPR036236">
    <property type="entry name" value="Znf_C2H2_sf"/>
</dbReference>
<evidence type="ECO:0000256" key="5">
    <source>
        <dbReference type="ARBA" id="ARBA00022833"/>
    </source>
</evidence>
<evidence type="ECO:0000256" key="1">
    <source>
        <dbReference type="ARBA" id="ARBA00004123"/>
    </source>
</evidence>
<sequence>MDQASLDFGQPTDVMGFGQLSGEISNVDAPPPPKPRKRPRRLTPEEKAVMLEKRKKAIPEILGPLVEISVENGIYICVTCGFSTGSHYKENWRRVQIIKMHIRTKHLNAYRCHLCEKKFLSNKGYQLHLRTMHPPEDLTSLHLCNICGKSVSDIDAHLWHHKTPEEKEQVIQSGKGFALLPCDRCGKEFVGFDKLLAHQSIGNRCKGTGPRKYPVVAKTRKREFRTINRRKFHPTDRGRPALPDFVQKTSARTQI</sequence>
<keyword evidence="5" id="KW-0862">Zinc</keyword>
<dbReference type="EMBL" id="LNIX01000011">
    <property type="protein sequence ID" value="OXA48571.1"/>
    <property type="molecule type" value="Genomic_DNA"/>
</dbReference>
<protein>
    <submittedName>
        <fullName evidence="10">Gastrula zinc finger protein 5-1</fullName>
    </submittedName>
</protein>
<gene>
    <name evidence="10" type="ORF">Fcan01_16757</name>
</gene>
<dbReference type="OrthoDB" id="6910977at2759"/>
<dbReference type="InterPro" id="IPR050888">
    <property type="entry name" value="ZnF_C2H2-type_TF"/>
</dbReference>
<evidence type="ECO:0000256" key="3">
    <source>
        <dbReference type="ARBA" id="ARBA00022737"/>
    </source>
</evidence>
<feature type="region of interest" description="Disordered" evidence="8">
    <location>
        <begin position="1"/>
        <end position="42"/>
    </location>
</feature>
<proteinExistence type="predicted"/>
<evidence type="ECO:0000256" key="8">
    <source>
        <dbReference type="SAM" id="MobiDB-lite"/>
    </source>
</evidence>
<name>A0A226DV47_FOLCA</name>
<keyword evidence="4 7" id="KW-0863">Zinc-finger</keyword>
<comment type="subcellular location">
    <subcellularLocation>
        <location evidence="1">Nucleus</location>
    </subcellularLocation>
</comment>
<dbReference type="GO" id="GO:0008270">
    <property type="term" value="F:zinc ion binding"/>
    <property type="evidence" value="ECO:0007669"/>
    <property type="project" value="UniProtKB-KW"/>
</dbReference>
<comment type="caution">
    <text evidence="10">The sequence shown here is derived from an EMBL/GenBank/DDBJ whole genome shotgun (WGS) entry which is preliminary data.</text>
</comment>
<dbReference type="Proteomes" id="UP000198287">
    <property type="component" value="Unassembled WGS sequence"/>
</dbReference>
<dbReference type="PROSITE" id="PS50157">
    <property type="entry name" value="ZINC_FINGER_C2H2_2"/>
    <property type="match status" value="1"/>
</dbReference>
<evidence type="ECO:0000313" key="11">
    <source>
        <dbReference type="Proteomes" id="UP000198287"/>
    </source>
</evidence>
<dbReference type="InterPro" id="IPR013087">
    <property type="entry name" value="Znf_C2H2_type"/>
</dbReference>
<accession>A0A226DV47</accession>
<feature type="region of interest" description="Disordered" evidence="8">
    <location>
        <begin position="233"/>
        <end position="255"/>
    </location>
</feature>
<dbReference type="Gene3D" id="3.30.160.60">
    <property type="entry name" value="Classic Zinc Finger"/>
    <property type="match status" value="1"/>
</dbReference>
<evidence type="ECO:0000256" key="2">
    <source>
        <dbReference type="ARBA" id="ARBA00022723"/>
    </source>
</evidence>
<reference evidence="10 11" key="1">
    <citation type="submission" date="2015-12" db="EMBL/GenBank/DDBJ databases">
        <title>The genome of Folsomia candida.</title>
        <authorList>
            <person name="Faddeeva A."/>
            <person name="Derks M.F."/>
            <person name="Anvar Y."/>
            <person name="Smit S."/>
            <person name="Van Straalen N."/>
            <person name="Roelofs D."/>
        </authorList>
    </citation>
    <scope>NUCLEOTIDE SEQUENCE [LARGE SCALE GENOMIC DNA]</scope>
    <source>
        <strain evidence="10 11">VU population</strain>
        <tissue evidence="10">Whole body</tissue>
    </source>
</reference>
<dbReference type="AlphaFoldDB" id="A0A226DV47"/>
<keyword evidence="3" id="KW-0677">Repeat</keyword>
<dbReference type="PROSITE" id="PS00028">
    <property type="entry name" value="ZINC_FINGER_C2H2_1"/>
    <property type="match status" value="1"/>
</dbReference>
<keyword evidence="6" id="KW-0539">Nucleus</keyword>
<dbReference type="SUPFAM" id="SSF57667">
    <property type="entry name" value="beta-beta-alpha zinc fingers"/>
    <property type="match status" value="1"/>
</dbReference>
<dbReference type="SMART" id="SM00355">
    <property type="entry name" value="ZnF_C2H2"/>
    <property type="match status" value="3"/>
</dbReference>
<evidence type="ECO:0000313" key="10">
    <source>
        <dbReference type="EMBL" id="OXA48571.1"/>
    </source>
</evidence>